<dbReference type="InterPro" id="IPR001680">
    <property type="entry name" value="WD40_rpt"/>
</dbReference>
<dbReference type="Pfam" id="PF00400">
    <property type="entry name" value="WD40"/>
    <property type="match status" value="5"/>
</dbReference>
<keyword evidence="3" id="KW-1185">Reference proteome</keyword>
<dbReference type="STRING" id="1077348.A0A2G8S5G5"/>
<reference evidence="2 3" key="1">
    <citation type="journal article" date="2015" name="Sci. Rep.">
        <title>Chromosome-level genome map provides insights into diverse defense mechanisms in the medicinal fungus Ganoderma sinense.</title>
        <authorList>
            <person name="Zhu Y."/>
            <person name="Xu J."/>
            <person name="Sun C."/>
            <person name="Zhou S."/>
            <person name="Xu H."/>
            <person name="Nelson D.R."/>
            <person name="Qian J."/>
            <person name="Song J."/>
            <person name="Luo H."/>
            <person name="Xiang L."/>
            <person name="Li Y."/>
            <person name="Xu Z."/>
            <person name="Ji A."/>
            <person name="Wang L."/>
            <person name="Lu S."/>
            <person name="Hayward A."/>
            <person name="Sun W."/>
            <person name="Li X."/>
            <person name="Schwartz D.C."/>
            <person name="Wang Y."/>
            <person name="Chen S."/>
        </authorList>
    </citation>
    <scope>NUCLEOTIDE SEQUENCE [LARGE SCALE GENOMIC DNA]</scope>
    <source>
        <strain evidence="2 3">ZZ0214-1</strain>
    </source>
</reference>
<dbReference type="PANTHER" id="PTHR19879">
    <property type="entry name" value="TRANSCRIPTION INITIATION FACTOR TFIID"/>
    <property type="match status" value="1"/>
</dbReference>
<dbReference type="EMBL" id="AYKW01000023">
    <property type="protein sequence ID" value="PIL29026.1"/>
    <property type="molecule type" value="Genomic_DNA"/>
</dbReference>
<sequence length="374" mass="40901">MLMSGSAGQPGHDSSINALIVISADSRWVATGSKDGTIIVWDPESGRISQEWLAHPGSSGVYSLAFSVDNRYLVSASGCCSGTVEVWDLHHNASKAEALVDQYGKLDWRSGRCVCSANKQTLIAAETEGSHWHIWDGFTFQRLRLDNKWEGKLEALSSDGRWIVTSDPPGDSSQYLLWSVAGGQLYSKQLRGHKSSVHAVAFNPRSTRVVTGHSDCTIRICEVETGTELLLMQEEKGMWIQAVAYSPDGNLLLSRSTPFQEDDHNLDTVKIWDAHSGTLLARLDSLDDRAILSACFSPCGRYVASASRTGQALVWRARDGLCIAKVSAPGSEGSGRVEKVTVTPDGKWLCCGVDDGRVFFRRMCDLVPEEKEFA</sequence>
<organism evidence="2 3">
    <name type="scientific">Ganoderma sinense ZZ0214-1</name>
    <dbReference type="NCBI Taxonomy" id="1077348"/>
    <lineage>
        <taxon>Eukaryota</taxon>
        <taxon>Fungi</taxon>
        <taxon>Dikarya</taxon>
        <taxon>Basidiomycota</taxon>
        <taxon>Agaricomycotina</taxon>
        <taxon>Agaricomycetes</taxon>
        <taxon>Polyporales</taxon>
        <taxon>Polyporaceae</taxon>
        <taxon>Ganoderma</taxon>
    </lineage>
</organism>
<dbReference type="PROSITE" id="PS50082">
    <property type="entry name" value="WD_REPEATS_2"/>
    <property type="match status" value="2"/>
</dbReference>
<dbReference type="InterPro" id="IPR015943">
    <property type="entry name" value="WD40/YVTN_repeat-like_dom_sf"/>
</dbReference>
<evidence type="ECO:0000256" key="1">
    <source>
        <dbReference type="PROSITE-ProRule" id="PRU00221"/>
    </source>
</evidence>
<dbReference type="SMART" id="SM00320">
    <property type="entry name" value="WD40"/>
    <property type="match status" value="6"/>
</dbReference>
<proteinExistence type="predicted"/>
<evidence type="ECO:0000313" key="2">
    <source>
        <dbReference type="EMBL" id="PIL29026.1"/>
    </source>
</evidence>
<dbReference type="PANTHER" id="PTHR19879:SF9">
    <property type="entry name" value="TRANSCRIPTION INITIATION FACTOR TFIID SUBUNIT 5"/>
    <property type="match status" value="1"/>
</dbReference>
<feature type="repeat" description="WD" evidence="1">
    <location>
        <begin position="190"/>
        <end position="231"/>
    </location>
</feature>
<dbReference type="OrthoDB" id="2662816at2759"/>
<name>A0A2G8S5G5_9APHY</name>
<dbReference type="SUPFAM" id="SSF50978">
    <property type="entry name" value="WD40 repeat-like"/>
    <property type="match status" value="1"/>
</dbReference>
<evidence type="ECO:0000313" key="3">
    <source>
        <dbReference type="Proteomes" id="UP000230002"/>
    </source>
</evidence>
<accession>A0A2G8S5G5</accession>
<dbReference type="AlphaFoldDB" id="A0A2G8S5G5"/>
<protein>
    <submittedName>
        <fullName evidence="2">Uncharacterized protein</fullName>
    </submittedName>
</protein>
<gene>
    <name evidence="2" type="ORF">GSI_09074</name>
</gene>
<dbReference type="PROSITE" id="PS50294">
    <property type="entry name" value="WD_REPEATS_REGION"/>
    <property type="match status" value="2"/>
</dbReference>
<feature type="repeat" description="WD" evidence="1">
    <location>
        <begin position="9"/>
        <end position="51"/>
    </location>
</feature>
<comment type="caution">
    <text evidence="2">The sequence shown here is derived from an EMBL/GenBank/DDBJ whole genome shotgun (WGS) entry which is preliminary data.</text>
</comment>
<keyword evidence="1" id="KW-0853">WD repeat</keyword>
<dbReference type="Proteomes" id="UP000230002">
    <property type="component" value="Unassembled WGS sequence"/>
</dbReference>
<dbReference type="InterPro" id="IPR036322">
    <property type="entry name" value="WD40_repeat_dom_sf"/>
</dbReference>
<dbReference type="Gene3D" id="2.130.10.10">
    <property type="entry name" value="YVTN repeat-like/Quinoprotein amine dehydrogenase"/>
    <property type="match status" value="2"/>
</dbReference>